<organism evidence="2 3">
    <name type="scientific">Eragrostis curvula</name>
    <name type="common">weeping love grass</name>
    <dbReference type="NCBI Taxonomy" id="38414"/>
    <lineage>
        <taxon>Eukaryota</taxon>
        <taxon>Viridiplantae</taxon>
        <taxon>Streptophyta</taxon>
        <taxon>Embryophyta</taxon>
        <taxon>Tracheophyta</taxon>
        <taxon>Spermatophyta</taxon>
        <taxon>Magnoliopsida</taxon>
        <taxon>Liliopsida</taxon>
        <taxon>Poales</taxon>
        <taxon>Poaceae</taxon>
        <taxon>PACMAD clade</taxon>
        <taxon>Chloridoideae</taxon>
        <taxon>Eragrostideae</taxon>
        <taxon>Eragrostidinae</taxon>
        <taxon>Eragrostis</taxon>
    </lineage>
</organism>
<dbReference type="AlphaFoldDB" id="A0A5J9US29"/>
<accession>A0A5J9US29</accession>
<protein>
    <submittedName>
        <fullName evidence="2">Uncharacterized protein</fullName>
    </submittedName>
</protein>
<keyword evidence="3" id="KW-1185">Reference proteome</keyword>
<feature type="region of interest" description="Disordered" evidence="1">
    <location>
        <begin position="100"/>
        <end position="138"/>
    </location>
</feature>
<dbReference type="EMBL" id="RWGY01000013">
    <property type="protein sequence ID" value="TVU26184.1"/>
    <property type="molecule type" value="Genomic_DNA"/>
</dbReference>
<dbReference type="Proteomes" id="UP000324897">
    <property type="component" value="Chromosome 2"/>
</dbReference>
<comment type="caution">
    <text evidence="2">The sequence shown here is derived from an EMBL/GenBank/DDBJ whole genome shotgun (WGS) entry which is preliminary data.</text>
</comment>
<sequence>MDGHHQQVQLLALPWRGSFATTMSPQPIDEALVADMCPALYRAVRKGRVKDVTALLLHQHGAMADDQATDDDEDVWLGDDDEVARIRDDDGEVARIWDSDEGAQITDGSGEGARTGEAMEKIHGEGAQLGHGDGDDPW</sequence>
<evidence type="ECO:0000313" key="3">
    <source>
        <dbReference type="Proteomes" id="UP000324897"/>
    </source>
</evidence>
<feature type="non-terminal residue" evidence="2">
    <location>
        <position position="1"/>
    </location>
</feature>
<proteinExistence type="predicted"/>
<gene>
    <name evidence="2" type="ORF">EJB05_28720</name>
</gene>
<reference evidence="2 3" key="1">
    <citation type="journal article" date="2019" name="Sci. Rep.">
        <title>A high-quality genome of Eragrostis curvula grass provides insights into Poaceae evolution and supports new strategies to enhance forage quality.</title>
        <authorList>
            <person name="Carballo J."/>
            <person name="Santos B.A.C.M."/>
            <person name="Zappacosta D."/>
            <person name="Garbus I."/>
            <person name="Selva J.P."/>
            <person name="Gallo C.A."/>
            <person name="Diaz A."/>
            <person name="Albertini E."/>
            <person name="Caccamo M."/>
            <person name="Echenique V."/>
        </authorList>
    </citation>
    <scope>NUCLEOTIDE SEQUENCE [LARGE SCALE GENOMIC DNA]</scope>
    <source>
        <strain evidence="3">cv. Victoria</strain>
        <tissue evidence="2">Leaf</tissue>
    </source>
</reference>
<name>A0A5J9US29_9POAL</name>
<evidence type="ECO:0000313" key="2">
    <source>
        <dbReference type="EMBL" id="TVU26184.1"/>
    </source>
</evidence>
<dbReference type="Gramene" id="TVU26184">
    <property type="protein sequence ID" value="TVU26184"/>
    <property type="gene ID" value="EJB05_28720"/>
</dbReference>
<evidence type="ECO:0000256" key="1">
    <source>
        <dbReference type="SAM" id="MobiDB-lite"/>
    </source>
</evidence>